<organism evidence="1 2">
    <name type="scientific">Oryza meyeriana var. granulata</name>
    <dbReference type="NCBI Taxonomy" id="110450"/>
    <lineage>
        <taxon>Eukaryota</taxon>
        <taxon>Viridiplantae</taxon>
        <taxon>Streptophyta</taxon>
        <taxon>Embryophyta</taxon>
        <taxon>Tracheophyta</taxon>
        <taxon>Spermatophyta</taxon>
        <taxon>Magnoliopsida</taxon>
        <taxon>Liliopsida</taxon>
        <taxon>Poales</taxon>
        <taxon>Poaceae</taxon>
        <taxon>BOP clade</taxon>
        <taxon>Oryzoideae</taxon>
        <taxon>Oryzeae</taxon>
        <taxon>Oryzinae</taxon>
        <taxon>Oryza</taxon>
        <taxon>Oryza meyeriana</taxon>
    </lineage>
</organism>
<sequence length="101" mass="11283">MNGKTIDLDVGRRDTVTTVKDKNHAEEKLNPRSKRDIALANARTVNCPNCRVQANVYYSNTEDDEEPDDEGCVFLSVLISRLVAASSSNVQTRLMKGRINE</sequence>
<reference evidence="1 2" key="1">
    <citation type="submission" date="2019-11" db="EMBL/GenBank/DDBJ databases">
        <title>Whole genome sequence of Oryza granulata.</title>
        <authorList>
            <person name="Li W."/>
        </authorList>
    </citation>
    <scope>NUCLEOTIDE SEQUENCE [LARGE SCALE GENOMIC DNA]</scope>
    <source>
        <strain evidence="2">cv. Menghai</strain>
        <tissue evidence="1">Leaf</tissue>
    </source>
</reference>
<evidence type="ECO:0000313" key="1">
    <source>
        <dbReference type="EMBL" id="KAF0914839.1"/>
    </source>
</evidence>
<dbReference type="EMBL" id="SPHZ02000006">
    <property type="protein sequence ID" value="KAF0914839.1"/>
    <property type="molecule type" value="Genomic_DNA"/>
</dbReference>
<comment type="caution">
    <text evidence="1">The sequence shown here is derived from an EMBL/GenBank/DDBJ whole genome shotgun (WGS) entry which is preliminary data.</text>
</comment>
<protein>
    <submittedName>
        <fullName evidence="1">Uncharacterized protein</fullName>
    </submittedName>
</protein>
<proteinExistence type="predicted"/>
<name>A0A6G1DQU7_9ORYZ</name>
<dbReference type="AlphaFoldDB" id="A0A6G1DQU7"/>
<gene>
    <name evidence="1" type="ORF">E2562_032517</name>
</gene>
<keyword evidence="2" id="KW-1185">Reference proteome</keyword>
<dbReference type="Proteomes" id="UP000479710">
    <property type="component" value="Unassembled WGS sequence"/>
</dbReference>
<dbReference type="OrthoDB" id="10623576at2759"/>
<evidence type="ECO:0000313" key="2">
    <source>
        <dbReference type="Proteomes" id="UP000479710"/>
    </source>
</evidence>
<accession>A0A6G1DQU7</accession>